<dbReference type="KEGG" id="lcre:Pla8534_32330"/>
<evidence type="ECO:0000256" key="1">
    <source>
        <dbReference type="SAM" id="MobiDB-lite"/>
    </source>
</evidence>
<keyword evidence="3" id="KW-0326">Glycosidase</keyword>
<keyword evidence="3" id="KW-0858">Xylan degradation</keyword>
<dbReference type="InterPro" id="IPR050583">
    <property type="entry name" value="Mycobacterial_A85_antigen"/>
</dbReference>
<dbReference type="PANTHER" id="PTHR48098">
    <property type="entry name" value="ENTEROCHELIN ESTERASE-RELATED"/>
    <property type="match status" value="1"/>
</dbReference>
<dbReference type="Proteomes" id="UP000317648">
    <property type="component" value="Chromosome"/>
</dbReference>
<dbReference type="Gene3D" id="3.40.50.1820">
    <property type="entry name" value="alpha/beta hydrolase"/>
    <property type="match status" value="1"/>
</dbReference>
<dbReference type="EMBL" id="CP036433">
    <property type="protein sequence ID" value="QDU95418.1"/>
    <property type="molecule type" value="Genomic_DNA"/>
</dbReference>
<dbReference type="Pfam" id="PF00756">
    <property type="entry name" value="Esterase"/>
    <property type="match status" value="1"/>
</dbReference>
<feature type="chain" id="PRO_5021937168" evidence="2">
    <location>
        <begin position="22"/>
        <end position="323"/>
    </location>
</feature>
<reference evidence="3 4" key="1">
    <citation type="submission" date="2019-02" db="EMBL/GenBank/DDBJ databases">
        <title>Deep-cultivation of Planctomycetes and their phenomic and genomic characterization uncovers novel biology.</title>
        <authorList>
            <person name="Wiegand S."/>
            <person name="Jogler M."/>
            <person name="Boedeker C."/>
            <person name="Pinto D."/>
            <person name="Vollmers J."/>
            <person name="Rivas-Marin E."/>
            <person name="Kohn T."/>
            <person name="Peeters S.H."/>
            <person name="Heuer A."/>
            <person name="Rast P."/>
            <person name="Oberbeckmann S."/>
            <person name="Bunk B."/>
            <person name="Jeske O."/>
            <person name="Meyerdierks A."/>
            <person name="Storesund J.E."/>
            <person name="Kallscheuer N."/>
            <person name="Luecker S."/>
            <person name="Lage O.M."/>
            <person name="Pohl T."/>
            <person name="Merkel B.J."/>
            <person name="Hornburger P."/>
            <person name="Mueller R.-W."/>
            <person name="Bruemmer F."/>
            <person name="Labrenz M."/>
            <person name="Spormann A.M."/>
            <person name="Op den Camp H."/>
            <person name="Overmann J."/>
            <person name="Amann R."/>
            <person name="Jetten M.S.M."/>
            <person name="Mascher T."/>
            <person name="Medema M.H."/>
            <person name="Devos D.P."/>
            <person name="Kaster A.-K."/>
            <person name="Ovreas L."/>
            <person name="Rohde M."/>
            <person name="Galperin M.Y."/>
            <person name="Jogler C."/>
        </authorList>
    </citation>
    <scope>NUCLEOTIDE SEQUENCE [LARGE SCALE GENOMIC DNA]</scope>
    <source>
        <strain evidence="3 4">Pla85_3_4</strain>
    </source>
</reference>
<dbReference type="GO" id="GO:0031176">
    <property type="term" value="F:endo-1,4-beta-xylanase activity"/>
    <property type="evidence" value="ECO:0007669"/>
    <property type="project" value="UniProtKB-EC"/>
</dbReference>
<keyword evidence="3" id="KW-0624">Polysaccharide degradation</keyword>
<dbReference type="AlphaFoldDB" id="A0A518DUB3"/>
<dbReference type="PANTHER" id="PTHR48098:SF1">
    <property type="entry name" value="DIACYLGLYCEROL ACYLTRANSFERASE_MYCOLYLTRANSFERASE AG85A"/>
    <property type="match status" value="1"/>
</dbReference>
<evidence type="ECO:0000313" key="3">
    <source>
        <dbReference type="EMBL" id="QDU95418.1"/>
    </source>
</evidence>
<proteinExistence type="predicted"/>
<dbReference type="RefSeq" id="WP_197443326.1">
    <property type="nucleotide sequence ID" value="NZ_CP036433.1"/>
</dbReference>
<organism evidence="3 4">
    <name type="scientific">Lignipirellula cremea</name>
    <dbReference type="NCBI Taxonomy" id="2528010"/>
    <lineage>
        <taxon>Bacteria</taxon>
        <taxon>Pseudomonadati</taxon>
        <taxon>Planctomycetota</taxon>
        <taxon>Planctomycetia</taxon>
        <taxon>Pirellulales</taxon>
        <taxon>Pirellulaceae</taxon>
        <taxon>Lignipirellula</taxon>
    </lineage>
</organism>
<evidence type="ECO:0000256" key="2">
    <source>
        <dbReference type="SAM" id="SignalP"/>
    </source>
</evidence>
<protein>
    <submittedName>
        <fullName evidence="3">Endo-1,4-beta-xylanase Z</fullName>
        <ecNumber evidence="3">3.2.1.8</ecNumber>
    </submittedName>
</protein>
<dbReference type="InterPro" id="IPR000801">
    <property type="entry name" value="Esterase-like"/>
</dbReference>
<keyword evidence="3" id="KW-0378">Hydrolase</keyword>
<name>A0A518DUB3_9BACT</name>
<evidence type="ECO:0000313" key="4">
    <source>
        <dbReference type="Proteomes" id="UP000317648"/>
    </source>
</evidence>
<keyword evidence="3" id="KW-0119">Carbohydrate metabolism</keyword>
<dbReference type="EC" id="3.2.1.8" evidence="3"/>
<dbReference type="InterPro" id="IPR029058">
    <property type="entry name" value="AB_hydrolase_fold"/>
</dbReference>
<dbReference type="GO" id="GO:0045493">
    <property type="term" value="P:xylan catabolic process"/>
    <property type="evidence" value="ECO:0007669"/>
    <property type="project" value="UniProtKB-KW"/>
</dbReference>
<accession>A0A518DUB3</accession>
<feature type="signal peptide" evidence="2">
    <location>
        <begin position="1"/>
        <end position="21"/>
    </location>
</feature>
<gene>
    <name evidence="3" type="primary">xynZ_1</name>
    <name evidence="3" type="ORF">Pla8534_32330</name>
</gene>
<keyword evidence="2" id="KW-0732">Signal</keyword>
<keyword evidence="4" id="KW-1185">Reference proteome</keyword>
<dbReference type="GO" id="GO:0016747">
    <property type="term" value="F:acyltransferase activity, transferring groups other than amino-acyl groups"/>
    <property type="evidence" value="ECO:0007669"/>
    <property type="project" value="TreeGrafter"/>
</dbReference>
<feature type="region of interest" description="Disordered" evidence="1">
    <location>
        <begin position="22"/>
        <end position="42"/>
    </location>
</feature>
<dbReference type="SUPFAM" id="SSF53474">
    <property type="entry name" value="alpha/beta-Hydrolases"/>
    <property type="match status" value="1"/>
</dbReference>
<sequence precursor="true">MNVRMLLTFSLLLAVATPVLAEPDSPQTKQAPRKAPRRGNDDDMWVAEFDPAVLPEGVSHHTYFSEAMQKKIGYCIYLPPGYATDSDQRYPVIYHLHGAGGNEVRTLYNATVLHEGITAGRWPEMIMVFPNGGRATMYQDSADGRYLAETTVIKELLPHIDATYRTVAARQGRCIEGFSMGGRGSTHLAMKFPELFCSLFNQAGNVYPTSQMVGPDYEGIWPTYYLGDKIERLRENDSFYLLEQNLAKIKGEMRIQVACGTQDPTHLPTVRDYHQALVQHEVDHTYFELEGLGHNQKQMVERLKAVWFDYHVESLRRAAEAQR</sequence>